<dbReference type="EMBL" id="FNCW01000002">
    <property type="protein sequence ID" value="SDG49781.1"/>
    <property type="molecule type" value="Genomic_DNA"/>
</dbReference>
<dbReference type="Proteomes" id="UP000199296">
    <property type="component" value="Unassembled WGS sequence"/>
</dbReference>
<dbReference type="STRING" id="470826.SAMN04488027_102222"/>
<evidence type="ECO:0000313" key="2">
    <source>
        <dbReference type="EMBL" id="SDG49781.1"/>
    </source>
</evidence>
<gene>
    <name evidence="2" type="ORF">SAMN04488027_102222</name>
</gene>
<sequence>MPVPYTFFGLLTPYHKLGLGILYAAITIYSIYLLFKNEKPLHCFIWMVFILFIPFIGSVLYLSKYFINKKTKQPV</sequence>
<keyword evidence="1" id="KW-0472">Membrane</keyword>
<keyword evidence="3" id="KW-1185">Reference proteome</keyword>
<dbReference type="AlphaFoldDB" id="A0A1G7URC8"/>
<evidence type="ECO:0000256" key="1">
    <source>
        <dbReference type="SAM" id="Phobius"/>
    </source>
</evidence>
<organism evidence="2 3">
    <name type="scientific">Psychroflexus sediminis</name>
    <dbReference type="NCBI Taxonomy" id="470826"/>
    <lineage>
        <taxon>Bacteria</taxon>
        <taxon>Pseudomonadati</taxon>
        <taxon>Bacteroidota</taxon>
        <taxon>Flavobacteriia</taxon>
        <taxon>Flavobacteriales</taxon>
        <taxon>Flavobacteriaceae</taxon>
        <taxon>Psychroflexus</taxon>
    </lineage>
</organism>
<accession>A0A1G7URC8</accession>
<feature type="transmembrane region" description="Helical" evidence="1">
    <location>
        <begin position="44"/>
        <end position="67"/>
    </location>
</feature>
<reference evidence="2 3" key="1">
    <citation type="submission" date="2016-10" db="EMBL/GenBank/DDBJ databases">
        <authorList>
            <person name="de Groot N.N."/>
        </authorList>
    </citation>
    <scope>NUCLEOTIDE SEQUENCE [LARGE SCALE GENOMIC DNA]</scope>
    <source>
        <strain evidence="2 3">DSM 19803</strain>
    </source>
</reference>
<proteinExistence type="predicted"/>
<dbReference type="OrthoDB" id="1451319at2"/>
<keyword evidence="1" id="KW-1133">Transmembrane helix</keyword>
<evidence type="ECO:0000313" key="3">
    <source>
        <dbReference type="Proteomes" id="UP000199296"/>
    </source>
</evidence>
<protein>
    <submittedName>
        <fullName evidence="2">Phospholipase_D-nuclease N-terminal</fullName>
    </submittedName>
</protein>
<keyword evidence="1" id="KW-0812">Transmembrane</keyword>
<feature type="transmembrane region" description="Helical" evidence="1">
    <location>
        <begin position="17"/>
        <end position="35"/>
    </location>
</feature>
<name>A0A1G7URC8_9FLAO</name>